<organism evidence="3">
    <name type="scientific">Lepeophtheirus salmonis</name>
    <name type="common">Salmon louse</name>
    <name type="synonym">Caligus salmonis</name>
    <dbReference type="NCBI Taxonomy" id="72036"/>
    <lineage>
        <taxon>Eukaryota</taxon>
        <taxon>Metazoa</taxon>
        <taxon>Ecdysozoa</taxon>
        <taxon>Arthropoda</taxon>
        <taxon>Crustacea</taxon>
        <taxon>Multicrustacea</taxon>
        <taxon>Hexanauplia</taxon>
        <taxon>Copepoda</taxon>
        <taxon>Siphonostomatoida</taxon>
        <taxon>Caligidae</taxon>
        <taxon>Lepeophtheirus</taxon>
    </lineage>
</organism>
<sequence>DSSSNHLRNGHVVVPRLDDDQNLIEENKRVIIENGGFMSRPPSVKGYTNTGISASSDGGDDDIESNSQFLTNGYRYVADEAAIVRNAALVAGRRRSNAVQSCSSLSPTASGGFRGSRSLFNGSPSSQRAKFIGEDERGISLEIGKFVALITVSGIHFRRQHWCILSLILLIIIICVAIGLPISDNGSAPIGFNPPPTE</sequence>
<protein>
    <submittedName>
        <fullName evidence="3">Uncharacterized protein</fullName>
    </submittedName>
</protein>
<keyword evidence="2" id="KW-0812">Transmembrane</keyword>
<evidence type="ECO:0000313" key="3">
    <source>
        <dbReference type="EMBL" id="CDW42834.1"/>
    </source>
</evidence>
<name>A0A0K2UX56_LEPSM</name>
<evidence type="ECO:0000256" key="1">
    <source>
        <dbReference type="SAM" id="MobiDB-lite"/>
    </source>
</evidence>
<keyword evidence="2" id="KW-0472">Membrane</keyword>
<reference evidence="3" key="1">
    <citation type="submission" date="2014-05" db="EMBL/GenBank/DDBJ databases">
        <authorList>
            <person name="Chronopoulou M."/>
        </authorList>
    </citation>
    <scope>NUCLEOTIDE SEQUENCE</scope>
    <source>
        <tissue evidence="3">Whole organism</tissue>
    </source>
</reference>
<feature type="transmembrane region" description="Helical" evidence="2">
    <location>
        <begin position="162"/>
        <end position="182"/>
    </location>
</feature>
<feature type="region of interest" description="Disordered" evidence="1">
    <location>
        <begin position="39"/>
        <end position="62"/>
    </location>
</feature>
<accession>A0A0K2UX56</accession>
<feature type="non-terminal residue" evidence="3">
    <location>
        <position position="198"/>
    </location>
</feature>
<dbReference type="AlphaFoldDB" id="A0A0K2UX56"/>
<proteinExistence type="predicted"/>
<evidence type="ECO:0000256" key="2">
    <source>
        <dbReference type="SAM" id="Phobius"/>
    </source>
</evidence>
<keyword evidence="2" id="KW-1133">Transmembrane helix</keyword>
<feature type="non-terminal residue" evidence="3">
    <location>
        <position position="1"/>
    </location>
</feature>
<dbReference type="OrthoDB" id="445695at2759"/>
<dbReference type="EMBL" id="HACA01025473">
    <property type="protein sequence ID" value="CDW42834.1"/>
    <property type="molecule type" value="Transcribed_RNA"/>
</dbReference>